<comment type="catalytic activity">
    <reaction evidence="3">
        <text>alpha-L-fucose = beta-L-fucose</text>
        <dbReference type="Rhea" id="RHEA:25580"/>
        <dbReference type="ChEBI" id="CHEBI:42548"/>
        <dbReference type="ChEBI" id="CHEBI:42589"/>
        <dbReference type="EC" id="5.1.3.29"/>
    </reaction>
</comment>
<evidence type="ECO:0000313" key="5">
    <source>
        <dbReference type="EMBL" id="PAK96189.1"/>
    </source>
</evidence>
<reference evidence="6 9" key="4">
    <citation type="submission" date="2019-02" db="EMBL/GenBank/DDBJ databases">
        <authorList>
            <consortium name="Pathogen Informatics"/>
        </authorList>
    </citation>
    <scope>NUCLEOTIDE SEQUENCE [LARGE SCALE GENOMIC DNA]</scope>
    <source>
        <strain evidence="6 9">3012STDY7078520</strain>
    </source>
</reference>
<dbReference type="AlphaFoldDB" id="A0A161RY53"/>
<evidence type="ECO:0000313" key="4">
    <source>
        <dbReference type="EMBL" id="KZE18477.1"/>
    </source>
</evidence>
<dbReference type="STRING" id="33889.AVW13_12995"/>
<dbReference type="GO" id="GO:0036373">
    <property type="term" value="F:L-fucose mutarotase activity"/>
    <property type="evidence" value="ECO:0007669"/>
    <property type="project" value="UniProtKB-EC"/>
</dbReference>
<sequence length="138" mass="14446">MLTTPITHPELLAALARCGHGTTILLADGNYPHLTGAAEGATRIALNVAPGLLTVDQILAPLAQTIPIEACAFMLTAEAGTAPAVVGYTEILPDVPFTGHERFAFYDLARSRDLGLVIATGDQRQYANLLLTVGVVVP</sequence>
<dbReference type="RefSeq" id="WP_009374739.1">
    <property type="nucleotide sequence ID" value="NZ_CAACXN010000014.1"/>
</dbReference>
<dbReference type="EC" id="5.1.3.-" evidence="6"/>
<dbReference type="PANTHER" id="PTHR31690:SF4">
    <property type="entry name" value="FUCOSE MUTAROTASE"/>
    <property type="match status" value="1"/>
</dbReference>
<dbReference type="Proteomes" id="UP000386281">
    <property type="component" value="Unassembled WGS sequence"/>
</dbReference>
<dbReference type="EMBL" id="LQQR01000022">
    <property type="protein sequence ID" value="KZE18477.1"/>
    <property type="molecule type" value="Genomic_DNA"/>
</dbReference>
<proteinExistence type="predicted"/>
<evidence type="ECO:0000313" key="6">
    <source>
        <dbReference type="EMBL" id="VEW11466.1"/>
    </source>
</evidence>
<dbReference type="Proteomes" id="UP000076612">
    <property type="component" value="Unassembled WGS sequence"/>
</dbReference>
<dbReference type="InterPro" id="IPR023750">
    <property type="entry name" value="RbsD-like_sf"/>
</dbReference>
<dbReference type="EMBL" id="CAACXN010000014">
    <property type="protein sequence ID" value="VEW11466.1"/>
    <property type="molecule type" value="Genomic_DNA"/>
</dbReference>
<dbReference type="Pfam" id="PF05025">
    <property type="entry name" value="RbsD_FucU"/>
    <property type="match status" value="1"/>
</dbReference>
<reference evidence="7" key="1">
    <citation type="submission" date="2016-01" db="EMBL/GenBank/DDBJ databases">
        <title>Draft genome of Chromobacterium sp. F49.</title>
        <authorList>
            <person name="Hong K.W."/>
        </authorList>
    </citation>
    <scope>NUCLEOTIDE SEQUENCE [LARGE SCALE GENOMIC DNA]</scope>
    <source>
        <strain evidence="7">M40</strain>
    </source>
</reference>
<evidence type="ECO:0000256" key="1">
    <source>
        <dbReference type="ARBA" id="ARBA00000223"/>
    </source>
</evidence>
<evidence type="ECO:0000256" key="3">
    <source>
        <dbReference type="ARBA" id="ARBA00036324"/>
    </source>
</evidence>
<dbReference type="GO" id="GO:0042806">
    <property type="term" value="F:fucose binding"/>
    <property type="evidence" value="ECO:0007669"/>
    <property type="project" value="TreeGrafter"/>
</dbReference>
<protein>
    <submittedName>
        <fullName evidence="6">L-fucose mutarotase</fullName>
        <ecNumber evidence="6">5.1.3.-</ecNumber>
    </submittedName>
    <submittedName>
        <fullName evidence="4">RbsD or FucU transport</fullName>
    </submittedName>
</protein>
<name>A0A161RY53_9MICO</name>
<reference evidence="4" key="2">
    <citation type="submission" date="2016-01" db="EMBL/GenBank/DDBJ databases">
        <authorList>
            <person name="Hong K.W."/>
        </authorList>
    </citation>
    <scope>NUCLEOTIDE SEQUENCE</scope>
    <source>
        <strain evidence="4">M40</strain>
    </source>
</reference>
<dbReference type="PANTHER" id="PTHR31690">
    <property type="entry name" value="FUCOSE MUTAROTASE"/>
    <property type="match status" value="1"/>
</dbReference>
<evidence type="ECO:0000313" key="9">
    <source>
        <dbReference type="Proteomes" id="UP000386281"/>
    </source>
</evidence>
<comment type="catalytic activity">
    <reaction evidence="1">
        <text>beta-D-ribopyranose = beta-D-ribofuranose</text>
        <dbReference type="Rhea" id="RHEA:25432"/>
        <dbReference type="ChEBI" id="CHEBI:27476"/>
        <dbReference type="ChEBI" id="CHEBI:47002"/>
        <dbReference type="EC" id="5.4.99.62"/>
    </reaction>
</comment>
<dbReference type="InterPro" id="IPR007721">
    <property type="entry name" value="RbsD_FucU"/>
</dbReference>
<dbReference type="SUPFAM" id="SSF102546">
    <property type="entry name" value="RbsD-like"/>
    <property type="match status" value="1"/>
</dbReference>
<reference evidence="5 8" key="3">
    <citation type="submission" date="2017-04" db="EMBL/GenBank/DDBJ databases">
        <title>Kefir bacterial isolates.</title>
        <authorList>
            <person name="Kim Y."/>
            <person name="Blasche S."/>
            <person name="Patil K.R."/>
        </authorList>
    </citation>
    <scope>NUCLEOTIDE SEQUENCE [LARGE SCALE GENOMIC DNA]</scope>
    <source>
        <strain evidence="5 8">OG2</strain>
    </source>
</reference>
<dbReference type="GO" id="GO:0006004">
    <property type="term" value="P:fucose metabolic process"/>
    <property type="evidence" value="ECO:0007669"/>
    <property type="project" value="TreeGrafter"/>
</dbReference>
<evidence type="ECO:0000256" key="2">
    <source>
        <dbReference type="ARBA" id="ARBA00023235"/>
    </source>
</evidence>
<dbReference type="EMBL" id="NCWY01000004">
    <property type="protein sequence ID" value="PAK96189.1"/>
    <property type="molecule type" value="Genomic_DNA"/>
</dbReference>
<dbReference type="Proteomes" id="UP000216867">
    <property type="component" value="Unassembled WGS sequence"/>
</dbReference>
<organism evidence="6 9">
    <name type="scientific">Brevibacterium casei</name>
    <dbReference type="NCBI Taxonomy" id="33889"/>
    <lineage>
        <taxon>Bacteria</taxon>
        <taxon>Bacillati</taxon>
        <taxon>Actinomycetota</taxon>
        <taxon>Actinomycetes</taxon>
        <taxon>Micrococcales</taxon>
        <taxon>Brevibacteriaceae</taxon>
        <taxon>Brevibacterium</taxon>
    </lineage>
</organism>
<evidence type="ECO:0000313" key="7">
    <source>
        <dbReference type="Proteomes" id="UP000076612"/>
    </source>
</evidence>
<dbReference type="GO" id="GO:0062193">
    <property type="term" value="F:D-ribose pyranase activity"/>
    <property type="evidence" value="ECO:0007669"/>
    <property type="project" value="UniProtKB-EC"/>
</dbReference>
<dbReference type="Gene3D" id="3.40.1650.10">
    <property type="entry name" value="RbsD-like domain"/>
    <property type="match status" value="1"/>
</dbReference>
<gene>
    <name evidence="6" type="primary">fucU</name>
    <name evidence="4" type="ORF">AVW13_12995</name>
    <name evidence="5" type="ORF">B8X04_05375</name>
    <name evidence="6" type="ORF">NCTC12391_00657</name>
</gene>
<accession>A0A161RY53</accession>
<dbReference type="InterPro" id="IPR050443">
    <property type="entry name" value="RbsD/FucU_mutarotase"/>
</dbReference>
<evidence type="ECO:0000313" key="8">
    <source>
        <dbReference type="Proteomes" id="UP000216867"/>
    </source>
</evidence>
<keyword evidence="2 6" id="KW-0413">Isomerase</keyword>